<sequence>MVRTMIVVAGVLQQDGKLLIGQRMAKDRHGLKWEFPGGKVEVGETPKQALRRELREELGIEAVIGPEIARYEHSAQGRPPLILLFHKVDTYTGEPQPKTFEQILWETPAVLPDYDFLDGDLDFVRRIARGRISQLR</sequence>
<comment type="cofactor">
    <cofactor evidence="1">
        <name>Mg(2+)</name>
        <dbReference type="ChEBI" id="CHEBI:18420"/>
    </cofactor>
</comment>
<organism evidence="19 20">
    <name type="scientific">Paludibaculum fermentans</name>
    <dbReference type="NCBI Taxonomy" id="1473598"/>
    <lineage>
        <taxon>Bacteria</taxon>
        <taxon>Pseudomonadati</taxon>
        <taxon>Acidobacteriota</taxon>
        <taxon>Terriglobia</taxon>
        <taxon>Bryobacterales</taxon>
        <taxon>Bryobacteraceae</taxon>
        <taxon>Paludibaculum</taxon>
    </lineage>
</organism>
<evidence type="ECO:0000256" key="10">
    <source>
        <dbReference type="ARBA" id="ARBA00035861"/>
    </source>
</evidence>
<keyword evidence="9" id="KW-0234">DNA repair</keyword>
<evidence type="ECO:0000256" key="8">
    <source>
        <dbReference type="ARBA" id="ARBA00022842"/>
    </source>
</evidence>
<keyword evidence="20" id="KW-1185">Reference proteome</keyword>
<dbReference type="GO" id="GO:0044715">
    <property type="term" value="F:8-oxo-dGDP phosphatase activity"/>
    <property type="evidence" value="ECO:0007669"/>
    <property type="project" value="TreeGrafter"/>
</dbReference>
<dbReference type="KEGG" id="pfer:IRI77_17000"/>
<evidence type="ECO:0000256" key="15">
    <source>
        <dbReference type="ARBA" id="ARBA00041979"/>
    </source>
</evidence>
<feature type="domain" description="Nudix hydrolase" evidence="18">
    <location>
        <begin position="2"/>
        <end position="129"/>
    </location>
</feature>
<dbReference type="InterPro" id="IPR047127">
    <property type="entry name" value="MutT-like"/>
</dbReference>
<dbReference type="InterPro" id="IPR000086">
    <property type="entry name" value="NUDIX_hydrolase_dom"/>
</dbReference>
<evidence type="ECO:0000313" key="20">
    <source>
        <dbReference type="Proteomes" id="UP000593892"/>
    </source>
</evidence>
<evidence type="ECO:0000256" key="2">
    <source>
        <dbReference type="ARBA" id="ARBA00005582"/>
    </source>
</evidence>
<keyword evidence="4" id="KW-0235">DNA replication</keyword>
<evidence type="ECO:0000259" key="18">
    <source>
        <dbReference type="PROSITE" id="PS51462"/>
    </source>
</evidence>
<dbReference type="PRINTS" id="PR00502">
    <property type="entry name" value="NUDIXFAMILY"/>
</dbReference>
<comment type="catalytic activity">
    <reaction evidence="10">
        <text>8-oxo-dGTP + H2O = 8-oxo-dGMP + diphosphate + H(+)</text>
        <dbReference type="Rhea" id="RHEA:31575"/>
        <dbReference type="ChEBI" id="CHEBI:15377"/>
        <dbReference type="ChEBI" id="CHEBI:15378"/>
        <dbReference type="ChEBI" id="CHEBI:33019"/>
        <dbReference type="ChEBI" id="CHEBI:63224"/>
        <dbReference type="ChEBI" id="CHEBI:77896"/>
        <dbReference type="EC" id="3.6.1.55"/>
    </reaction>
</comment>
<dbReference type="Pfam" id="PF00293">
    <property type="entry name" value="NUDIX"/>
    <property type="match status" value="1"/>
</dbReference>
<dbReference type="GO" id="GO:0035539">
    <property type="term" value="F:8-oxo-7,8-dihydrodeoxyguanosine triphosphate pyrophosphatase activity"/>
    <property type="evidence" value="ECO:0007669"/>
    <property type="project" value="UniProtKB-EC"/>
</dbReference>
<dbReference type="GO" id="GO:0006260">
    <property type="term" value="P:DNA replication"/>
    <property type="evidence" value="ECO:0007669"/>
    <property type="project" value="UniProtKB-KW"/>
</dbReference>
<dbReference type="Proteomes" id="UP000593892">
    <property type="component" value="Chromosome"/>
</dbReference>
<comment type="similarity">
    <text evidence="2 17">Belongs to the Nudix hydrolase family.</text>
</comment>
<evidence type="ECO:0000256" key="12">
    <source>
        <dbReference type="ARBA" id="ARBA00038905"/>
    </source>
</evidence>
<keyword evidence="5" id="KW-0479">Metal-binding</keyword>
<dbReference type="GO" id="GO:0046872">
    <property type="term" value="F:metal ion binding"/>
    <property type="evidence" value="ECO:0007669"/>
    <property type="project" value="UniProtKB-KW"/>
</dbReference>
<evidence type="ECO:0000256" key="11">
    <source>
        <dbReference type="ARBA" id="ARBA00036904"/>
    </source>
</evidence>
<dbReference type="Gene3D" id="3.90.79.10">
    <property type="entry name" value="Nucleoside Triphosphate Pyrophosphohydrolase"/>
    <property type="match status" value="1"/>
</dbReference>
<evidence type="ECO:0000256" key="6">
    <source>
        <dbReference type="ARBA" id="ARBA00022763"/>
    </source>
</evidence>
<dbReference type="InterPro" id="IPR020084">
    <property type="entry name" value="NUDIX_hydrolase_CS"/>
</dbReference>
<dbReference type="GO" id="GO:0044716">
    <property type="term" value="F:8-oxo-GDP phosphatase activity"/>
    <property type="evidence" value="ECO:0007669"/>
    <property type="project" value="TreeGrafter"/>
</dbReference>
<dbReference type="InterPro" id="IPR015797">
    <property type="entry name" value="NUDIX_hydrolase-like_dom_sf"/>
</dbReference>
<dbReference type="CDD" id="cd03425">
    <property type="entry name" value="NUDIX_MutT_NudA_like"/>
    <property type="match status" value="1"/>
</dbReference>
<dbReference type="PROSITE" id="PS00893">
    <property type="entry name" value="NUDIX_BOX"/>
    <property type="match status" value="1"/>
</dbReference>
<comment type="catalytic activity">
    <reaction evidence="11">
        <text>8-oxo-GTP + H2O = 8-oxo-GMP + diphosphate + H(+)</text>
        <dbReference type="Rhea" id="RHEA:67616"/>
        <dbReference type="ChEBI" id="CHEBI:15377"/>
        <dbReference type="ChEBI" id="CHEBI:15378"/>
        <dbReference type="ChEBI" id="CHEBI:33019"/>
        <dbReference type="ChEBI" id="CHEBI:143553"/>
        <dbReference type="ChEBI" id="CHEBI:145694"/>
    </reaction>
</comment>
<evidence type="ECO:0000256" key="17">
    <source>
        <dbReference type="RuleBase" id="RU003476"/>
    </source>
</evidence>
<keyword evidence="3" id="KW-0515">Mutator protein</keyword>
<dbReference type="EMBL" id="CP063849">
    <property type="protein sequence ID" value="QOY91575.1"/>
    <property type="molecule type" value="Genomic_DNA"/>
</dbReference>
<dbReference type="GO" id="GO:0006281">
    <property type="term" value="P:DNA repair"/>
    <property type="evidence" value="ECO:0007669"/>
    <property type="project" value="UniProtKB-KW"/>
</dbReference>
<keyword evidence="6" id="KW-0227">DNA damage</keyword>
<keyword evidence="8" id="KW-0460">Magnesium</keyword>
<dbReference type="EC" id="3.6.1.55" evidence="12"/>
<evidence type="ECO:0000313" key="19">
    <source>
        <dbReference type="EMBL" id="QOY91575.1"/>
    </source>
</evidence>
<evidence type="ECO:0000256" key="13">
    <source>
        <dbReference type="ARBA" id="ARBA00040794"/>
    </source>
</evidence>
<dbReference type="PANTHER" id="PTHR47707">
    <property type="entry name" value="8-OXO-DGTP DIPHOSPHATASE"/>
    <property type="match status" value="1"/>
</dbReference>
<dbReference type="AlphaFoldDB" id="A0A7S7NXG6"/>
<evidence type="ECO:0000256" key="16">
    <source>
        <dbReference type="ARBA" id="ARBA00042798"/>
    </source>
</evidence>
<gene>
    <name evidence="19" type="ORF">IRI77_17000</name>
</gene>
<name>A0A7S7NXG6_PALFE</name>
<evidence type="ECO:0000256" key="7">
    <source>
        <dbReference type="ARBA" id="ARBA00022801"/>
    </source>
</evidence>
<reference evidence="19 20" key="1">
    <citation type="submission" date="2020-10" db="EMBL/GenBank/DDBJ databases">
        <title>Complete genome sequence of Paludibaculum fermentans P105T, a facultatively anaerobic acidobacterium capable of dissimilatory Fe(III) reduction.</title>
        <authorList>
            <person name="Dedysh S.N."/>
            <person name="Beletsky A.V."/>
            <person name="Kulichevskaya I.S."/>
            <person name="Mardanov A.V."/>
            <person name="Ravin N.V."/>
        </authorList>
    </citation>
    <scope>NUCLEOTIDE SEQUENCE [LARGE SCALE GENOMIC DNA]</scope>
    <source>
        <strain evidence="19 20">P105</strain>
    </source>
</reference>
<proteinExistence type="inferred from homology"/>
<dbReference type="GO" id="GO:0008413">
    <property type="term" value="F:8-oxo-7,8-dihydroguanosine triphosphate pyrophosphatase activity"/>
    <property type="evidence" value="ECO:0007669"/>
    <property type="project" value="TreeGrafter"/>
</dbReference>
<accession>A0A7S7NXG6</accession>
<keyword evidence="7 17" id="KW-0378">Hydrolase</keyword>
<evidence type="ECO:0000256" key="5">
    <source>
        <dbReference type="ARBA" id="ARBA00022723"/>
    </source>
</evidence>
<evidence type="ECO:0000256" key="1">
    <source>
        <dbReference type="ARBA" id="ARBA00001946"/>
    </source>
</evidence>
<evidence type="ECO:0000256" key="4">
    <source>
        <dbReference type="ARBA" id="ARBA00022705"/>
    </source>
</evidence>
<dbReference type="SUPFAM" id="SSF55811">
    <property type="entry name" value="Nudix"/>
    <property type="match status" value="1"/>
</dbReference>
<dbReference type="InterPro" id="IPR020476">
    <property type="entry name" value="Nudix_hydrolase"/>
</dbReference>
<dbReference type="PROSITE" id="PS51462">
    <property type="entry name" value="NUDIX"/>
    <property type="match status" value="1"/>
</dbReference>
<protein>
    <recommendedName>
        <fullName evidence="13">8-oxo-dGTP diphosphatase</fullName>
        <ecNumber evidence="12">3.6.1.55</ecNumber>
    </recommendedName>
    <alternativeName>
        <fullName evidence="16">7,8-dihydro-8-oxoguanine-triphosphatase</fullName>
    </alternativeName>
    <alternativeName>
        <fullName evidence="15">Mutator protein MutT</fullName>
    </alternativeName>
    <alternativeName>
        <fullName evidence="14">dGTP pyrophosphohydrolase</fullName>
    </alternativeName>
</protein>
<evidence type="ECO:0000256" key="9">
    <source>
        <dbReference type="ARBA" id="ARBA00023204"/>
    </source>
</evidence>
<dbReference type="PANTHER" id="PTHR47707:SF1">
    <property type="entry name" value="NUDIX HYDROLASE FAMILY PROTEIN"/>
    <property type="match status" value="1"/>
</dbReference>
<evidence type="ECO:0000256" key="3">
    <source>
        <dbReference type="ARBA" id="ARBA00022457"/>
    </source>
</evidence>
<evidence type="ECO:0000256" key="14">
    <source>
        <dbReference type="ARBA" id="ARBA00041592"/>
    </source>
</evidence>